<dbReference type="GO" id="GO:0016491">
    <property type="term" value="F:oxidoreductase activity"/>
    <property type="evidence" value="ECO:0007669"/>
    <property type="project" value="UniProtKB-KW"/>
</dbReference>
<name>A0A2I0VQ58_9ASPA</name>
<dbReference type="AlphaFoldDB" id="A0A2I0VQ58"/>
<reference evidence="3 4" key="1">
    <citation type="journal article" date="2016" name="Sci. Rep.">
        <title>The Dendrobium catenatum Lindl. genome sequence provides insights into polysaccharide synthase, floral development and adaptive evolution.</title>
        <authorList>
            <person name="Zhang G.Q."/>
            <person name="Xu Q."/>
            <person name="Bian C."/>
            <person name="Tsai W.C."/>
            <person name="Yeh C.M."/>
            <person name="Liu K.W."/>
            <person name="Yoshida K."/>
            <person name="Zhang L.S."/>
            <person name="Chang S.B."/>
            <person name="Chen F."/>
            <person name="Shi Y."/>
            <person name="Su Y.Y."/>
            <person name="Zhang Y.Q."/>
            <person name="Chen L.J."/>
            <person name="Yin Y."/>
            <person name="Lin M."/>
            <person name="Huang H."/>
            <person name="Deng H."/>
            <person name="Wang Z.W."/>
            <person name="Zhu S.L."/>
            <person name="Zhao X."/>
            <person name="Deng C."/>
            <person name="Niu S.C."/>
            <person name="Huang J."/>
            <person name="Wang M."/>
            <person name="Liu G.H."/>
            <person name="Yang H.J."/>
            <person name="Xiao X.J."/>
            <person name="Hsiao Y.Y."/>
            <person name="Wu W.L."/>
            <person name="Chen Y.Y."/>
            <person name="Mitsuda N."/>
            <person name="Ohme-Takagi M."/>
            <person name="Luo Y.B."/>
            <person name="Van de Peer Y."/>
            <person name="Liu Z.J."/>
        </authorList>
    </citation>
    <scope>NUCLEOTIDE SEQUENCE [LARGE SCALE GENOMIC DNA]</scope>
    <source>
        <tissue evidence="3">The whole plant</tissue>
    </source>
</reference>
<evidence type="ECO:0000313" key="4">
    <source>
        <dbReference type="Proteomes" id="UP000233837"/>
    </source>
</evidence>
<evidence type="ECO:0000256" key="1">
    <source>
        <dbReference type="ARBA" id="ARBA00006484"/>
    </source>
</evidence>
<gene>
    <name evidence="3" type="ORF">MA16_Dca027418</name>
</gene>
<accession>A0A2I0VQ58</accession>
<dbReference type="STRING" id="906689.A0A2I0VQ58"/>
<organism evidence="3 4">
    <name type="scientific">Dendrobium catenatum</name>
    <dbReference type="NCBI Taxonomy" id="906689"/>
    <lineage>
        <taxon>Eukaryota</taxon>
        <taxon>Viridiplantae</taxon>
        <taxon>Streptophyta</taxon>
        <taxon>Embryophyta</taxon>
        <taxon>Tracheophyta</taxon>
        <taxon>Spermatophyta</taxon>
        <taxon>Magnoliopsida</taxon>
        <taxon>Liliopsida</taxon>
        <taxon>Asparagales</taxon>
        <taxon>Orchidaceae</taxon>
        <taxon>Epidendroideae</taxon>
        <taxon>Malaxideae</taxon>
        <taxon>Dendrobiinae</taxon>
        <taxon>Dendrobium</taxon>
    </lineage>
</organism>
<evidence type="ECO:0000313" key="3">
    <source>
        <dbReference type="EMBL" id="PKU65549.1"/>
    </source>
</evidence>
<proteinExistence type="inferred from homology"/>
<dbReference type="SUPFAM" id="SSF51735">
    <property type="entry name" value="NAD(P)-binding Rossmann-fold domains"/>
    <property type="match status" value="1"/>
</dbReference>
<sequence length="99" mass="11142">MRSSEGDQRFFLLELDVLFDECIQKAVEGTLAGFGWNHILINNTGIHNVAPLAVVPMSTVEHVMSTNVYDGQWGFSLDNCFCLSWKICLMQQSTETEVI</sequence>
<protein>
    <submittedName>
        <fullName evidence="3">Uncharacterized protein</fullName>
    </submittedName>
</protein>
<dbReference type="Gene3D" id="3.40.50.720">
    <property type="entry name" value="NAD(P)-binding Rossmann-like Domain"/>
    <property type="match status" value="1"/>
</dbReference>
<comment type="similarity">
    <text evidence="1">Belongs to the short-chain dehydrogenases/reductases (SDR) family.</text>
</comment>
<keyword evidence="2" id="KW-0560">Oxidoreductase</keyword>
<dbReference type="PANTHER" id="PTHR44169">
    <property type="entry name" value="NADPH-DEPENDENT 1-ACYLDIHYDROXYACETONE PHOSPHATE REDUCTASE"/>
    <property type="match status" value="1"/>
</dbReference>
<keyword evidence="4" id="KW-1185">Reference proteome</keyword>
<reference evidence="3 4" key="2">
    <citation type="journal article" date="2017" name="Nature">
        <title>The Apostasia genome and the evolution of orchids.</title>
        <authorList>
            <person name="Zhang G.Q."/>
            <person name="Liu K.W."/>
            <person name="Li Z."/>
            <person name="Lohaus R."/>
            <person name="Hsiao Y.Y."/>
            <person name="Niu S.C."/>
            <person name="Wang J.Y."/>
            <person name="Lin Y.C."/>
            <person name="Xu Q."/>
            <person name="Chen L.J."/>
            <person name="Yoshida K."/>
            <person name="Fujiwara S."/>
            <person name="Wang Z.W."/>
            <person name="Zhang Y.Q."/>
            <person name="Mitsuda N."/>
            <person name="Wang M."/>
            <person name="Liu G.H."/>
            <person name="Pecoraro L."/>
            <person name="Huang H.X."/>
            <person name="Xiao X.J."/>
            <person name="Lin M."/>
            <person name="Wu X.Y."/>
            <person name="Wu W.L."/>
            <person name="Chen Y.Y."/>
            <person name="Chang S.B."/>
            <person name="Sakamoto S."/>
            <person name="Ohme-Takagi M."/>
            <person name="Yagi M."/>
            <person name="Zeng S.J."/>
            <person name="Shen C.Y."/>
            <person name="Yeh C.M."/>
            <person name="Luo Y.B."/>
            <person name="Tsai W.C."/>
            <person name="Van de Peer Y."/>
            <person name="Liu Z.J."/>
        </authorList>
    </citation>
    <scope>NUCLEOTIDE SEQUENCE [LARGE SCALE GENOMIC DNA]</scope>
    <source>
        <tissue evidence="3">The whole plant</tissue>
    </source>
</reference>
<dbReference type="Proteomes" id="UP000233837">
    <property type="component" value="Unassembled WGS sequence"/>
</dbReference>
<dbReference type="InterPro" id="IPR036291">
    <property type="entry name" value="NAD(P)-bd_dom_sf"/>
</dbReference>
<dbReference type="GO" id="GO:0005783">
    <property type="term" value="C:endoplasmic reticulum"/>
    <property type="evidence" value="ECO:0007669"/>
    <property type="project" value="TreeGrafter"/>
</dbReference>
<evidence type="ECO:0000256" key="2">
    <source>
        <dbReference type="ARBA" id="ARBA00023002"/>
    </source>
</evidence>
<dbReference type="PANTHER" id="PTHR44169:SF6">
    <property type="entry name" value="NADPH-DEPENDENT 1-ACYLDIHYDROXYACETONE PHOSPHATE REDUCTASE"/>
    <property type="match status" value="1"/>
</dbReference>
<dbReference type="EMBL" id="KZ503334">
    <property type="protein sequence ID" value="PKU65549.1"/>
    <property type="molecule type" value="Genomic_DNA"/>
</dbReference>